<comment type="caution">
    <text evidence="3">The sequence shown here is derived from an EMBL/GenBank/DDBJ whole genome shotgun (WGS) entry which is preliminary data.</text>
</comment>
<evidence type="ECO:0000313" key="4">
    <source>
        <dbReference type="Proteomes" id="UP000789405"/>
    </source>
</evidence>
<dbReference type="OrthoDB" id="10401342at2759"/>
<keyword evidence="4" id="KW-1185">Reference proteome</keyword>
<organism evidence="3 4">
    <name type="scientific">Dentiscutata erythropus</name>
    <dbReference type="NCBI Taxonomy" id="1348616"/>
    <lineage>
        <taxon>Eukaryota</taxon>
        <taxon>Fungi</taxon>
        <taxon>Fungi incertae sedis</taxon>
        <taxon>Mucoromycota</taxon>
        <taxon>Glomeromycotina</taxon>
        <taxon>Glomeromycetes</taxon>
        <taxon>Diversisporales</taxon>
        <taxon>Gigasporaceae</taxon>
        <taxon>Dentiscutata</taxon>
    </lineage>
</organism>
<name>A0A9N9JH98_9GLOM</name>
<dbReference type="Proteomes" id="UP000789405">
    <property type="component" value="Unassembled WGS sequence"/>
</dbReference>
<proteinExistence type="predicted"/>
<feature type="transmembrane region" description="Helical" evidence="2">
    <location>
        <begin position="37"/>
        <end position="55"/>
    </location>
</feature>
<dbReference type="AlphaFoldDB" id="A0A9N9JH98"/>
<feature type="compositionally biased region" description="Pro residues" evidence="1">
    <location>
        <begin position="279"/>
        <end position="293"/>
    </location>
</feature>
<keyword evidence="2" id="KW-0812">Transmembrane</keyword>
<evidence type="ECO:0000256" key="2">
    <source>
        <dbReference type="SAM" id="Phobius"/>
    </source>
</evidence>
<evidence type="ECO:0000313" key="3">
    <source>
        <dbReference type="EMBL" id="CAG8779287.1"/>
    </source>
</evidence>
<keyword evidence="2" id="KW-0472">Membrane</keyword>
<reference evidence="3" key="1">
    <citation type="submission" date="2021-06" db="EMBL/GenBank/DDBJ databases">
        <authorList>
            <person name="Kallberg Y."/>
            <person name="Tangrot J."/>
            <person name="Rosling A."/>
        </authorList>
    </citation>
    <scope>NUCLEOTIDE SEQUENCE</scope>
    <source>
        <strain evidence="3">MA453B</strain>
    </source>
</reference>
<evidence type="ECO:0000256" key="1">
    <source>
        <dbReference type="SAM" id="MobiDB-lite"/>
    </source>
</evidence>
<dbReference type="EMBL" id="CAJVPY010021372">
    <property type="protein sequence ID" value="CAG8779287.1"/>
    <property type="molecule type" value="Genomic_DNA"/>
</dbReference>
<protein>
    <submittedName>
        <fullName evidence="3">20341_t:CDS:1</fullName>
    </submittedName>
</protein>
<accession>A0A9N9JH98</accession>
<feature type="region of interest" description="Disordered" evidence="1">
    <location>
        <begin position="279"/>
        <end position="335"/>
    </location>
</feature>
<keyword evidence="2" id="KW-1133">Transmembrane helix</keyword>
<feature type="compositionally biased region" description="Pro residues" evidence="1">
    <location>
        <begin position="325"/>
        <end position="335"/>
    </location>
</feature>
<feature type="compositionally biased region" description="Low complexity" evidence="1">
    <location>
        <begin position="294"/>
        <end position="324"/>
    </location>
</feature>
<gene>
    <name evidence="3" type="ORF">DERYTH_LOCUS19452</name>
</gene>
<sequence>MPKNKYIKTSFSLNFDSLLSDITVIFDSNLLMMNLKIMINLLIALIILIASSEAMDEASCPYAFLTASHIQSVKGQLTLFQNPKGTIYVSGTYQYGFFDSKEWHYDWSIRNGCGDPIYNLTKILHPEYFGCSCCNGYKDQSCCKDSKSKRSKKVRASLDTRDSLSKRKTITNGECISSDMGSDGTTPWVIKVDDLTYDCNNDGIKYKTCDKDIYKEDKSKRGDEGDDYGIYIPKTLQDEGPETGLYLVIYGECKSLKRSPMVAPAPVNVNNAGGTVAPAPPPAAAPAAAPPAAAPAAAPPAAAAAPTAAAPTDTSTPTPTSTTAAPPPAAASPTA</sequence>